<dbReference type="Gene3D" id="3.40.50.880">
    <property type="match status" value="1"/>
</dbReference>
<dbReference type="eggNOG" id="COG4977">
    <property type="taxonomic scope" value="Bacteria"/>
</dbReference>
<dbReference type="STRING" id="1255043.TVNIR_2998"/>
<dbReference type="RefSeq" id="WP_015259743.1">
    <property type="nucleotide sequence ID" value="NC_019902.2"/>
</dbReference>
<dbReference type="InterPro" id="IPR018060">
    <property type="entry name" value="HTH_AraC"/>
</dbReference>
<proteinExistence type="predicted"/>
<gene>
    <name evidence="5" type="ordered locus">TVNIR_2998</name>
</gene>
<accession>L0E0A0</accession>
<organism evidence="5 6">
    <name type="scientific">Thioalkalivibrio nitratireducens (strain DSM 14787 / UNIQEM 213 / ALEN2)</name>
    <dbReference type="NCBI Taxonomy" id="1255043"/>
    <lineage>
        <taxon>Bacteria</taxon>
        <taxon>Pseudomonadati</taxon>
        <taxon>Pseudomonadota</taxon>
        <taxon>Gammaproteobacteria</taxon>
        <taxon>Chromatiales</taxon>
        <taxon>Ectothiorhodospiraceae</taxon>
        <taxon>Thioalkalivibrio</taxon>
    </lineage>
</organism>
<dbReference type="Gene3D" id="1.10.10.60">
    <property type="entry name" value="Homeodomain-like"/>
    <property type="match status" value="2"/>
</dbReference>
<dbReference type="EMBL" id="CP003989">
    <property type="protein sequence ID" value="AGA34635.1"/>
    <property type="molecule type" value="Genomic_DNA"/>
</dbReference>
<evidence type="ECO:0000256" key="2">
    <source>
        <dbReference type="ARBA" id="ARBA00023125"/>
    </source>
</evidence>
<dbReference type="PRINTS" id="PR00032">
    <property type="entry name" value="HTHARAC"/>
</dbReference>
<evidence type="ECO:0000313" key="6">
    <source>
        <dbReference type="Proteomes" id="UP000010809"/>
    </source>
</evidence>
<dbReference type="PANTHER" id="PTHR43130:SF3">
    <property type="entry name" value="HTH-TYPE TRANSCRIPTIONAL REGULATOR RV1931C"/>
    <property type="match status" value="1"/>
</dbReference>
<feature type="domain" description="HTH araC/xylS-type" evidence="4">
    <location>
        <begin position="237"/>
        <end position="335"/>
    </location>
</feature>
<dbReference type="PATRIC" id="fig|1255043.3.peg.3024"/>
<dbReference type="InterPro" id="IPR009057">
    <property type="entry name" value="Homeodomain-like_sf"/>
</dbReference>
<dbReference type="InterPro" id="IPR029062">
    <property type="entry name" value="Class_I_gatase-like"/>
</dbReference>
<dbReference type="HOGENOM" id="CLU_000445_59_0_6"/>
<evidence type="ECO:0000256" key="3">
    <source>
        <dbReference type="ARBA" id="ARBA00023163"/>
    </source>
</evidence>
<dbReference type="OrthoDB" id="9803764at2"/>
<keyword evidence="2" id="KW-0238">DNA-binding</keyword>
<evidence type="ECO:0000313" key="5">
    <source>
        <dbReference type="EMBL" id="AGA34635.1"/>
    </source>
</evidence>
<dbReference type="GO" id="GO:0043565">
    <property type="term" value="F:sequence-specific DNA binding"/>
    <property type="evidence" value="ECO:0007669"/>
    <property type="project" value="InterPro"/>
</dbReference>
<keyword evidence="6" id="KW-1185">Reference proteome</keyword>
<name>L0E0A0_THIND</name>
<dbReference type="InterPro" id="IPR018062">
    <property type="entry name" value="HTH_AraC-typ_CS"/>
</dbReference>
<dbReference type="InterPro" id="IPR002818">
    <property type="entry name" value="DJ-1/PfpI"/>
</dbReference>
<dbReference type="KEGG" id="tni:TVNIR_2998"/>
<dbReference type="Pfam" id="PF12833">
    <property type="entry name" value="HTH_18"/>
    <property type="match status" value="1"/>
</dbReference>
<keyword evidence="1" id="KW-0805">Transcription regulation</keyword>
<evidence type="ECO:0000259" key="4">
    <source>
        <dbReference type="PROSITE" id="PS01124"/>
    </source>
</evidence>
<dbReference type="InterPro" id="IPR020449">
    <property type="entry name" value="Tscrpt_reg_AraC-type_HTH"/>
</dbReference>
<dbReference type="AlphaFoldDB" id="L0E0A0"/>
<dbReference type="SUPFAM" id="SSF46689">
    <property type="entry name" value="Homeodomain-like"/>
    <property type="match status" value="2"/>
</dbReference>
<dbReference type="SMART" id="SM00342">
    <property type="entry name" value="HTH_ARAC"/>
    <property type="match status" value="1"/>
</dbReference>
<reference evidence="5" key="1">
    <citation type="submission" date="2015-12" db="EMBL/GenBank/DDBJ databases">
        <authorList>
            <person name="Tikhonova T.V."/>
            <person name="Pavlov A.R."/>
            <person name="Beletsky A.V."/>
            <person name="Mardanov A.V."/>
            <person name="Sorokin D.Y."/>
            <person name="Ravin N.V."/>
            <person name="Popov V.O."/>
        </authorList>
    </citation>
    <scope>NUCLEOTIDE SEQUENCE</scope>
    <source>
        <strain evidence="5">DSM 14787</strain>
    </source>
</reference>
<keyword evidence="3" id="KW-0804">Transcription</keyword>
<dbReference type="Proteomes" id="UP000010809">
    <property type="component" value="Chromosome"/>
</dbReference>
<evidence type="ECO:0000256" key="1">
    <source>
        <dbReference type="ARBA" id="ARBA00023015"/>
    </source>
</evidence>
<sequence length="355" mass="38202">MSAAPEASTPVTAAILAFPEATASVMYGLNDLFHSAGRDWGMIVSGTPGAALVMPRIVAARNEPFGVANGVTVVPDAVLGETSAPDLVCIPEILVAPTTSLAGRFDREIDWLRACYRQGSILAAACSGALLLAEAGLLDGEDATTHWAYCDALATRFPEVRVQRQRSLVAAGEGQRLIMAGGGSSWLDLGLFLIARVAGVDAAMQLARIYLIDWHHVGQQPFARLSASRQTEDAVVAKCQVWAATHYNAPAPVAAMARIAGLSERSLVRRFQKATGMTPIQYVHAVRIEEAKQMLEATRAPVEAIAQDLGYEDASFFIRLFKRAVKLTPSQYRRKFGRLREVLRCAQPAASGEVR</sequence>
<dbReference type="Pfam" id="PF01965">
    <property type="entry name" value="DJ-1_PfpI"/>
    <property type="match status" value="1"/>
</dbReference>
<dbReference type="SUPFAM" id="SSF52317">
    <property type="entry name" value="Class I glutamine amidotransferase-like"/>
    <property type="match status" value="1"/>
</dbReference>
<dbReference type="GO" id="GO:0003700">
    <property type="term" value="F:DNA-binding transcription factor activity"/>
    <property type="evidence" value="ECO:0007669"/>
    <property type="project" value="InterPro"/>
</dbReference>
<dbReference type="InterPro" id="IPR052158">
    <property type="entry name" value="INH-QAR"/>
</dbReference>
<protein>
    <submittedName>
        <fullName evidence="5">Transcriptional regulator, AraC family</fullName>
    </submittedName>
</protein>
<dbReference type="PROSITE" id="PS01124">
    <property type="entry name" value="HTH_ARAC_FAMILY_2"/>
    <property type="match status" value="1"/>
</dbReference>
<dbReference type="PANTHER" id="PTHR43130">
    <property type="entry name" value="ARAC-FAMILY TRANSCRIPTIONAL REGULATOR"/>
    <property type="match status" value="1"/>
</dbReference>
<dbReference type="PROSITE" id="PS00041">
    <property type="entry name" value="HTH_ARAC_FAMILY_1"/>
    <property type="match status" value="1"/>
</dbReference>